<gene>
    <name evidence="6" type="ORF">KPL78_14405</name>
</gene>
<comment type="subcellular location">
    <subcellularLocation>
        <location evidence="1">Periplasm</location>
    </subcellularLocation>
</comment>
<dbReference type="Pfam" id="PF13416">
    <property type="entry name" value="SBP_bac_8"/>
    <property type="match status" value="1"/>
</dbReference>
<keyword evidence="3" id="KW-0813">Transport</keyword>
<sequence length="448" mass="48455">MANIITRRSILGTGAALAALGTAGEAFGQQSRVQMAAGVTPPNLPIESGATLRMLRPVRFVAPDEEVFRANCARFTQATGVQVRVDFVGWEDINQQTAVTANTGAGPDVIIGFGDAPHIYVDKLVEVSDIAEYIGRKYGGWMFVGEKYGKRHGTNNWIGLPFGGTAGPLVWRKSAVTSVGYQQPPSDLPGFLEMCKKLRQANKPAGFALGNAVGDGNGFANWLMWSHGAAITDAEGAVSVNSPQTLAALNYLKELYPTFVDGGTISWGDISNNQAYAANTLFVTSNGVSLYFALKNDPATRAIAEDTEHSVMPLGVASSWPSAPLTLNAMVFKHSRYPNAAKALLAFLMEQPQYEPWLDANLGYWAHPVNAYKDASVWTSDPKIAIFRDSMNNQFWNGYRGPITVASGQANAEYVLVQMFASVASGQSTPEAAMREADRRARRIFRRS</sequence>
<accession>A0ABS7A9T7</accession>
<feature type="chain" id="PRO_5047252380" evidence="5">
    <location>
        <begin position="19"/>
        <end position="448"/>
    </location>
</feature>
<dbReference type="Proteomes" id="UP001196565">
    <property type="component" value="Unassembled WGS sequence"/>
</dbReference>
<dbReference type="RefSeq" id="WP_219763636.1">
    <property type="nucleotide sequence ID" value="NZ_JAHYBZ010000004.1"/>
</dbReference>
<evidence type="ECO:0000313" key="7">
    <source>
        <dbReference type="Proteomes" id="UP001196565"/>
    </source>
</evidence>
<proteinExistence type="inferred from homology"/>
<reference evidence="6 7" key="1">
    <citation type="submission" date="2021-07" db="EMBL/GenBank/DDBJ databases">
        <authorList>
            <person name="So Y."/>
        </authorList>
    </citation>
    <scope>NUCLEOTIDE SEQUENCE [LARGE SCALE GENOMIC DNA]</scope>
    <source>
        <strain evidence="6 7">HJA6</strain>
    </source>
</reference>
<dbReference type="InterPro" id="IPR006059">
    <property type="entry name" value="SBP"/>
</dbReference>
<protein>
    <submittedName>
        <fullName evidence="6">Extracellular solute-binding protein</fullName>
    </submittedName>
</protein>
<organism evidence="6 7">
    <name type="scientific">Roseomonas alba</name>
    <dbReference type="NCBI Taxonomy" id="2846776"/>
    <lineage>
        <taxon>Bacteria</taxon>
        <taxon>Pseudomonadati</taxon>
        <taxon>Pseudomonadota</taxon>
        <taxon>Alphaproteobacteria</taxon>
        <taxon>Acetobacterales</taxon>
        <taxon>Roseomonadaceae</taxon>
        <taxon>Roseomonas</taxon>
    </lineage>
</organism>
<evidence type="ECO:0000256" key="1">
    <source>
        <dbReference type="ARBA" id="ARBA00004418"/>
    </source>
</evidence>
<evidence type="ECO:0000313" key="6">
    <source>
        <dbReference type="EMBL" id="MBW6399052.1"/>
    </source>
</evidence>
<evidence type="ECO:0000256" key="2">
    <source>
        <dbReference type="ARBA" id="ARBA00008520"/>
    </source>
</evidence>
<dbReference type="Gene3D" id="3.40.190.10">
    <property type="entry name" value="Periplasmic binding protein-like II"/>
    <property type="match status" value="1"/>
</dbReference>
<dbReference type="InterPro" id="IPR050490">
    <property type="entry name" value="Bact_solute-bd_prot1"/>
</dbReference>
<dbReference type="EMBL" id="JAHYBZ010000004">
    <property type="protein sequence ID" value="MBW6399052.1"/>
    <property type="molecule type" value="Genomic_DNA"/>
</dbReference>
<dbReference type="SUPFAM" id="SSF53850">
    <property type="entry name" value="Periplasmic binding protein-like II"/>
    <property type="match status" value="1"/>
</dbReference>
<keyword evidence="4 5" id="KW-0732">Signal</keyword>
<dbReference type="PROSITE" id="PS51318">
    <property type="entry name" value="TAT"/>
    <property type="match status" value="1"/>
</dbReference>
<comment type="similarity">
    <text evidence="2">Belongs to the bacterial solute-binding protein 1 family.</text>
</comment>
<dbReference type="InterPro" id="IPR006311">
    <property type="entry name" value="TAT_signal"/>
</dbReference>
<evidence type="ECO:0000256" key="3">
    <source>
        <dbReference type="ARBA" id="ARBA00022448"/>
    </source>
</evidence>
<evidence type="ECO:0000256" key="5">
    <source>
        <dbReference type="SAM" id="SignalP"/>
    </source>
</evidence>
<dbReference type="PANTHER" id="PTHR43649">
    <property type="entry name" value="ARABINOSE-BINDING PROTEIN-RELATED"/>
    <property type="match status" value="1"/>
</dbReference>
<name>A0ABS7A9T7_9PROT</name>
<comment type="caution">
    <text evidence="6">The sequence shown here is derived from an EMBL/GenBank/DDBJ whole genome shotgun (WGS) entry which is preliminary data.</text>
</comment>
<evidence type="ECO:0000256" key="4">
    <source>
        <dbReference type="ARBA" id="ARBA00022729"/>
    </source>
</evidence>
<keyword evidence="7" id="KW-1185">Reference proteome</keyword>
<feature type="signal peptide" evidence="5">
    <location>
        <begin position="1"/>
        <end position="18"/>
    </location>
</feature>
<dbReference type="PANTHER" id="PTHR43649:SF34">
    <property type="entry name" value="ABC TRANSPORTER PERIPLASMIC-BINDING PROTEIN YCJN-RELATED"/>
    <property type="match status" value="1"/>
</dbReference>